<dbReference type="InterPro" id="IPR043429">
    <property type="entry name" value="ArtM/GltK/GlnP/TcyL/YhdX-like"/>
</dbReference>
<dbReference type="OrthoDB" id="9805999at2"/>
<feature type="transmembrane region" description="Helical" evidence="7">
    <location>
        <begin position="20"/>
        <end position="43"/>
    </location>
</feature>
<dbReference type="GO" id="GO:0043190">
    <property type="term" value="C:ATP-binding cassette (ABC) transporter complex"/>
    <property type="evidence" value="ECO:0007669"/>
    <property type="project" value="InterPro"/>
</dbReference>
<dbReference type="EMBL" id="CP065662">
    <property type="protein sequence ID" value="QPS01315.1"/>
    <property type="molecule type" value="Genomic_DNA"/>
</dbReference>
<protein>
    <submittedName>
        <fullName evidence="10">Amino acid ABC transporter permease</fullName>
    </submittedName>
</protein>
<feature type="transmembrane region" description="Helical" evidence="7">
    <location>
        <begin position="185"/>
        <end position="204"/>
    </location>
</feature>
<evidence type="ECO:0000313" key="9">
    <source>
        <dbReference type="EMBL" id="MCY3053716.1"/>
    </source>
</evidence>
<dbReference type="EMBL" id="JAOTML010000007">
    <property type="protein sequence ID" value="MCY3053716.1"/>
    <property type="molecule type" value="Genomic_DNA"/>
</dbReference>
<dbReference type="Gene3D" id="1.10.3720.10">
    <property type="entry name" value="MetI-like"/>
    <property type="match status" value="1"/>
</dbReference>
<name>A0A109RE59_9LACT</name>
<evidence type="ECO:0000313" key="11">
    <source>
        <dbReference type="Proteomes" id="UP000594771"/>
    </source>
</evidence>
<keyword evidence="3" id="KW-1003">Cell membrane</keyword>
<gene>
    <name evidence="10" type="ORF">I6G68_08080</name>
    <name evidence="9" type="ORF">ODY43_06910</name>
</gene>
<evidence type="ECO:0000256" key="6">
    <source>
        <dbReference type="ARBA" id="ARBA00023136"/>
    </source>
</evidence>
<evidence type="ECO:0000256" key="4">
    <source>
        <dbReference type="ARBA" id="ARBA00022692"/>
    </source>
</evidence>
<keyword evidence="2 7" id="KW-0813">Transport</keyword>
<dbReference type="PANTHER" id="PTHR30614:SF41">
    <property type="entry name" value="INNER MEMBRANE AMINO-ACID ABC TRANSPORTER PERMEASE PROTEIN YHDY"/>
    <property type="match status" value="1"/>
</dbReference>
<evidence type="ECO:0000256" key="7">
    <source>
        <dbReference type="RuleBase" id="RU363032"/>
    </source>
</evidence>
<organism evidence="10 11">
    <name type="scientific">Aerococcus urinae</name>
    <dbReference type="NCBI Taxonomy" id="1376"/>
    <lineage>
        <taxon>Bacteria</taxon>
        <taxon>Bacillati</taxon>
        <taxon>Bacillota</taxon>
        <taxon>Bacilli</taxon>
        <taxon>Lactobacillales</taxon>
        <taxon>Aerococcaceae</taxon>
        <taxon>Aerococcus</taxon>
    </lineage>
</organism>
<feature type="transmembrane region" description="Helical" evidence="7">
    <location>
        <begin position="64"/>
        <end position="81"/>
    </location>
</feature>
<dbReference type="InterPro" id="IPR035906">
    <property type="entry name" value="MetI-like_sf"/>
</dbReference>
<evidence type="ECO:0000313" key="10">
    <source>
        <dbReference type="EMBL" id="QPS01315.1"/>
    </source>
</evidence>
<dbReference type="AlphaFoldDB" id="A0A109RE59"/>
<evidence type="ECO:0000256" key="3">
    <source>
        <dbReference type="ARBA" id="ARBA00022475"/>
    </source>
</evidence>
<dbReference type="RefSeq" id="WP_060777849.1">
    <property type="nucleotide sequence ID" value="NZ_CAJHLF010000001.1"/>
</dbReference>
<reference evidence="10 11" key="1">
    <citation type="submission" date="2020-12" db="EMBL/GenBank/DDBJ databases">
        <title>FDA dAtabase for Regulatory Grade micrObial Sequences (FDA-ARGOS): Supporting development and validation of Infectious Disease Dx tests.</title>
        <authorList>
            <person name="Sproer C."/>
            <person name="Gronow S."/>
            <person name="Severitt S."/>
            <person name="Schroder I."/>
            <person name="Tallon L."/>
            <person name="Sadzewicz L."/>
            <person name="Zhao X."/>
            <person name="Boylan J."/>
            <person name="Ott S."/>
            <person name="Bowen H."/>
            <person name="Vavikolanu K."/>
            <person name="Mehta A."/>
            <person name="Aluvathingal J."/>
            <person name="Nadendla S."/>
            <person name="Lowell S."/>
            <person name="Myers T."/>
            <person name="Yan Y."/>
            <person name="Sichtig H."/>
        </authorList>
    </citation>
    <scope>NUCLEOTIDE SEQUENCE [LARGE SCALE GENOMIC DNA]</scope>
    <source>
        <strain evidence="10 11">FDAARGOS_911</strain>
    </source>
</reference>
<reference evidence="9" key="2">
    <citation type="submission" date="2022-09" db="EMBL/GenBank/DDBJ databases">
        <title>Aerococcus urinae taxonomy study.</title>
        <authorList>
            <person name="Christensen J."/>
            <person name="Senneby E."/>
        </authorList>
    </citation>
    <scope>NUCLEOTIDE SEQUENCE</scope>
    <source>
        <strain evidence="9">NLD-066-U95</strain>
    </source>
</reference>
<evidence type="ECO:0000256" key="2">
    <source>
        <dbReference type="ARBA" id="ARBA00022448"/>
    </source>
</evidence>
<evidence type="ECO:0000256" key="1">
    <source>
        <dbReference type="ARBA" id="ARBA00004651"/>
    </source>
</evidence>
<comment type="subcellular location">
    <subcellularLocation>
        <location evidence="1 7">Cell membrane</location>
        <topology evidence="1 7">Multi-pass membrane protein</topology>
    </subcellularLocation>
</comment>
<feature type="transmembrane region" description="Helical" evidence="7">
    <location>
        <begin position="87"/>
        <end position="107"/>
    </location>
</feature>
<keyword evidence="5 7" id="KW-1133">Transmembrane helix</keyword>
<dbReference type="GO" id="GO:0006865">
    <property type="term" value="P:amino acid transport"/>
    <property type="evidence" value="ECO:0007669"/>
    <property type="project" value="TreeGrafter"/>
</dbReference>
<keyword evidence="4 7" id="KW-0812">Transmembrane</keyword>
<proteinExistence type="inferred from homology"/>
<accession>A0A109RE59</accession>
<evidence type="ECO:0000259" key="8">
    <source>
        <dbReference type="PROSITE" id="PS50928"/>
    </source>
</evidence>
<dbReference type="CDD" id="cd06261">
    <property type="entry name" value="TM_PBP2"/>
    <property type="match status" value="1"/>
</dbReference>
<dbReference type="PROSITE" id="PS50928">
    <property type="entry name" value="ABC_TM1"/>
    <property type="match status" value="1"/>
</dbReference>
<dbReference type="PANTHER" id="PTHR30614">
    <property type="entry name" value="MEMBRANE COMPONENT OF AMINO ACID ABC TRANSPORTER"/>
    <property type="match status" value="1"/>
</dbReference>
<dbReference type="InterPro" id="IPR000515">
    <property type="entry name" value="MetI-like"/>
</dbReference>
<evidence type="ECO:0000256" key="5">
    <source>
        <dbReference type="ARBA" id="ARBA00022989"/>
    </source>
</evidence>
<dbReference type="GeneID" id="35767655"/>
<dbReference type="Pfam" id="PF00528">
    <property type="entry name" value="BPD_transp_1"/>
    <property type="match status" value="1"/>
</dbReference>
<sequence>MNFSDAFSWVNISFLLEGLWVTLKVTGITILLSLLLGTFLGVIRYLKLPFVAKGVGLVVDTIRNLPLLLIIFFTYFALPQIGLRLNIFWAAVAAMTIFESCMISEIIRGGMNAVPKGQMEAGLSTGFTRGQVIILIILPQAIRSMLPSIVSQLIALIKDTSLATVISLPELTHNARIIYGQETSYVIPIFVAMTFLYWITCFLLSRLAKRLKFAG</sequence>
<evidence type="ECO:0000313" key="12">
    <source>
        <dbReference type="Proteomes" id="UP001069145"/>
    </source>
</evidence>
<dbReference type="Proteomes" id="UP000594771">
    <property type="component" value="Chromosome"/>
</dbReference>
<dbReference type="Proteomes" id="UP001069145">
    <property type="component" value="Unassembled WGS sequence"/>
</dbReference>
<keyword evidence="12" id="KW-1185">Reference proteome</keyword>
<feature type="domain" description="ABC transmembrane type-1" evidence="8">
    <location>
        <begin position="19"/>
        <end position="208"/>
    </location>
</feature>
<comment type="similarity">
    <text evidence="7">Belongs to the binding-protein-dependent transport system permease family.</text>
</comment>
<dbReference type="SUPFAM" id="SSF161098">
    <property type="entry name" value="MetI-like"/>
    <property type="match status" value="1"/>
</dbReference>
<dbReference type="GO" id="GO:0022857">
    <property type="term" value="F:transmembrane transporter activity"/>
    <property type="evidence" value="ECO:0007669"/>
    <property type="project" value="InterPro"/>
</dbReference>
<dbReference type="NCBIfam" id="TIGR01726">
    <property type="entry name" value="HEQRo_perm_3TM"/>
    <property type="match status" value="1"/>
</dbReference>
<dbReference type="InterPro" id="IPR010065">
    <property type="entry name" value="AA_ABC_transptr_permease_3TM"/>
</dbReference>
<dbReference type="KEGG" id="aun:AWM73_01970"/>
<keyword evidence="6 7" id="KW-0472">Membrane</keyword>